<dbReference type="GO" id="GO:0016616">
    <property type="term" value="F:oxidoreductase activity, acting on the CH-OH group of donors, NAD or NADP as acceptor"/>
    <property type="evidence" value="ECO:0007669"/>
    <property type="project" value="InterPro"/>
</dbReference>
<dbReference type="PANTHER" id="PTHR42789:SF1">
    <property type="entry name" value="D-ISOMER SPECIFIC 2-HYDROXYACID DEHYDROGENASE FAMILY PROTEIN (AFU_ORTHOLOGUE AFUA_6G10090)"/>
    <property type="match status" value="1"/>
</dbReference>
<dbReference type="PROSITE" id="PS00670">
    <property type="entry name" value="D_2_HYDROXYACID_DH_2"/>
    <property type="match status" value="1"/>
</dbReference>
<dbReference type="GO" id="GO:0051287">
    <property type="term" value="F:NAD binding"/>
    <property type="evidence" value="ECO:0007669"/>
    <property type="project" value="InterPro"/>
</dbReference>
<dbReference type="InterPro" id="IPR036291">
    <property type="entry name" value="NAD(P)-bd_dom_sf"/>
</dbReference>
<dbReference type="RefSeq" id="WP_101901080.1">
    <property type="nucleotide sequence ID" value="NZ_CP025491.2"/>
</dbReference>
<dbReference type="InterPro" id="IPR006139">
    <property type="entry name" value="D-isomer_2_OHA_DH_cat_dom"/>
</dbReference>
<organism evidence="7 8">
    <name type="scientific">Legionella sainthelensi</name>
    <dbReference type="NCBI Taxonomy" id="28087"/>
    <lineage>
        <taxon>Bacteria</taxon>
        <taxon>Pseudomonadati</taxon>
        <taxon>Pseudomonadota</taxon>
        <taxon>Gammaproteobacteria</taxon>
        <taxon>Legionellales</taxon>
        <taxon>Legionellaceae</taxon>
        <taxon>Legionella</taxon>
    </lineage>
</organism>
<dbReference type="InterPro" id="IPR006140">
    <property type="entry name" value="D-isomer_DH_NAD-bd"/>
</dbReference>
<keyword evidence="3" id="KW-0520">NAD</keyword>
<evidence type="ECO:0000256" key="1">
    <source>
        <dbReference type="ARBA" id="ARBA00005854"/>
    </source>
</evidence>
<dbReference type="InterPro" id="IPR050857">
    <property type="entry name" value="D-2-hydroxyacid_DH"/>
</dbReference>
<reference evidence="7 8" key="1">
    <citation type="submission" date="2017-12" db="EMBL/GenBank/DDBJ databases">
        <title>Legionella sainthelensi LA01-117, whole genome sequence of a clinical isolate from New Zealand.</title>
        <authorList>
            <person name="Cree S.L."/>
            <person name="Slow S."/>
            <person name="Kennedy M.A."/>
            <person name="Murdoch D.R."/>
            <person name="Biggs P.J."/>
            <person name="Anderson T."/>
        </authorList>
    </citation>
    <scope>NUCLEOTIDE SEQUENCE [LARGE SCALE GENOMIC DNA]</scope>
    <source>
        <strain evidence="7 8">LA01-117</strain>
    </source>
</reference>
<evidence type="ECO:0000256" key="4">
    <source>
        <dbReference type="RuleBase" id="RU003719"/>
    </source>
</evidence>
<evidence type="ECO:0000313" key="8">
    <source>
        <dbReference type="Proteomes" id="UP000234343"/>
    </source>
</evidence>
<dbReference type="PANTHER" id="PTHR42789">
    <property type="entry name" value="D-ISOMER SPECIFIC 2-HYDROXYACID DEHYDROGENASE FAMILY PROTEIN (AFU_ORTHOLOGUE AFUA_6G10090)"/>
    <property type="match status" value="1"/>
</dbReference>
<proteinExistence type="inferred from homology"/>
<dbReference type="SUPFAM" id="SSF52283">
    <property type="entry name" value="Formate/glycerate dehydrogenase catalytic domain-like"/>
    <property type="match status" value="1"/>
</dbReference>
<dbReference type="KEGG" id="lsh:CAB17_17090"/>
<dbReference type="Pfam" id="PF00389">
    <property type="entry name" value="2-Hacid_dh"/>
    <property type="match status" value="1"/>
</dbReference>
<dbReference type="PROSITE" id="PS00671">
    <property type="entry name" value="D_2_HYDROXYACID_DH_3"/>
    <property type="match status" value="1"/>
</dbReference>
<evidence type="ECO:0000259" key="6">
    <source>
        <dbReference type="Pfam" id="PF02826"/>
    </source>
</evidence>
<protein>
    <submittedName>
        <fullName evidence="7">3-phosphoglycerate dehydrogenase</fullName>
    </submittedName>
</protein>
<evidence type="ECO:0000256" key="3">
    <source>
        <dbReference type="ARBA" id="ARBA00023027"/>
    </source>
</evidence>
<feature type="domain" description="D-isomer specific 2-hydroxyacid dehydrogenase catalytic" evidence="5">
    <location>
        <begin position="5"/>
        <end position="293"/>
    </location>
</feature>
<dbReference type="Pfam" id="PF02826">
    <property type="entry name" value="2-Hacid_dh_C"/>
    <property type="match status" value="1"/>
</dbReference>
<dbReference type="Gene3D" id="3.40.50.720">
    <property type="entry name" value="NAD(P)-binding Rossmann-like Domain"/>
    <property type="match status" value="2"/>
</dbReference>
<gene>
    <name evidence="7" type="ORF">CAB17_17090</name>
</gene>
<evidence type="ECO:0000256" key="2">
    <source>
        <dbReference type="ARBA" id="ARBA00023002"/>
    </source>
</evidence>
<dbReference type="AlphaFoldDB" id="A0A2H5FPZ4"/>
<feature type="domain" description="D-isomer specific 2-hydroxyacid dehydrogenase NAD-binding" evidence="6">
    <location>
        <begin position="107"/>
        <end position="269"/>
    </location>
</feature>
<name>A0A2H5FPZ4_9GAMM</name>
<dbReference type="EMBL" id="CP025491">
    <property type="protein sequence ID" value="AUH73570.1"/>
    <property type="molecule type" value="Genomic_DNA"/>
</dbReference>
<dbReference type="Proteomes" id="UP000234343">
    <property type="component" value="Chromosome"/>
</dbReference>
<accession>A0A2H5FPZ4</accession>
<keyword evidence="2 4" id="KW-0560">Oxidoreductase</keyword>
<evidence type="ECO:0000313" key="7">
    <source>
        <dbReference type="EMBL" id="AUH73570.1"/>
    </source>
</evidence>
<evidence type="ECO:0000259" key="5">
    <source>
        <dbReference type="Pfam" id="PF00389"/>
    </source>
</evidence>
<comment type="similarity">
    <text evidence="1 4">Belongs to the D-isomer specific 2-hydroxyacid dehydrogenase family.</text>
</comment>
<dbReference type="SUPFAM" id="SSF51735">
    <property type="entry name" value="NAD(P)-binding Rossmann-fold domains"/>
    <property type="match status" value="1"/>
</dbReference>
<sequence length="297" mass="32479">MKIAIIEPIGITSEEIHSELANHTVMECDSRNWSDEQLIEHIKDAHIISLTNRPLSAAVIHAATELKFIAVAFAGIDHIDMDAANKRHILVKNAAGYANTAVAELVFGLMISLARDIPGNNQKVRQKATTNTGIELKNKTLGIVGLGAIGSEVKRLAQAFQMKTIAYGKNSQFTLDDLFSQSDFITLHVPLVNDTRGMVDLKLLSKMKKTAYLINCARGPIIVSSDLKQALEQKLIAGAAIDVFDIEPPIPTDCSLFDAPNLIATPHIGFNTQEALRTKGLLTLKNIQEFLDMNTKN</sequence>
<dbReference type="InterPro" id="IPR029753">
    <property type="entry name" value="D-isomer_DH_CS"/>
</dbReference>
<keyword evidence="8" id="KW-1185">Reference proteome</keyword>